<gene>
    <name evidence="5" type="ORF">BJZ21_000693</name>
</gene>
<protein>
    <submittedName>
        <fullName evidence="5">Protein phosphatase</fullName>
        <ecNumber evidence="5">3.1.3.16</ecNumber>
    </submittedName>
</protein>
<proteinExistence type="predicted"/>
<evidence type="ECO:0000256" key="1">
    <source>
        <dbReference type="ARBA" id="ARBA00023125"/>
    </source>
</evidence>
<feature type="region of interest" description="Disordered" evidence="2">
    <location>
        <begin position="357"/>
        <end position="377"/>
    </location>
</feature>
<keyword evidence="1" id="KW-0238">DNA-binding</keyword>
<dbReference type="InterPro" id="IPR009061">
    <property type="entry name" value="DNA-bd_dom_put_sf"/>
</dbReference>
<comment type="caution">
    <text evidence="5">The sequence shown here is derived from an EMBL/GenBank/DDBJ whole genome shotgun (WGS) entry which is preliminary data.</text>
</comment>
<dbReference type="InterPro" id="IPR036457">
    <property type="entry name" value="PPM-type-like_dom_sf"/>
</dbReference>
<dbReference type="SMART" id="SM00332">
    <property type="entry name" value="PP2Cc"/>
    <property type="match status" value="1"/>
</dbReference>
<keyword evidence="5" id="KW-0378">Hydrolase</keyword>
<dbReference type="EC" id="3.1.3.16" evidence="5"/>
<dbReference type="SMART" id="SM00331">
    <property type="entry name" value="PP2C_SIG"/>
    <property type="match status" value="1"/>
</dbReference>
<evidence type="ECO:0000313" key="5">
    <source>
        <dbReference type="EMBL" id="NYD40610.1"/>
    </source>
</evidence>
<dbReference type="CDD" id="cd00143">
    <property type="entry name" value="PP2Cc"/>
    <property type="match status" value="1"/>
</dbReference>
<dbReference type="SUPFAM" id="SSF46955">
    <property type="entry name" value="Putative DNA-binding domain"/>
    <property type="match status" value="1"/>
</dbReference>
<sequence length="377" mass="38824">MGLVTISEFARASGLTPKALRLYAEMGLLTPMEIDTASGYRRYAEHQLGRARLVARLRLAGMPLARIREVADLPSPAAAAALTSYWRQVEADTATARKIVALLVEELTHEEQHMTDHPAGQTARIEHAVRSGIGRRDAQLDAARAAPTLFAVADGFGGAAKATGVADAALDALCSAATGAPRTVAELDEAVRRAATAALAAADGDPGSGTTLTSVVLSDGQALVAHIGDSRGHLVREGRLERLTRDHTVVQTLVDEGRLTAEEARTDGRRLLINRALAAGAPPEPDLAVRATRPGDRLVLTTDGVHAVLEAGQLAELLVSAEPPTVVADAVAEAVEAAGAPDNWAVVVVDLAGGTGGGNRRADGGGDAGPAPEPGLA</sequence>
<organism evidence="5 6">
    <name type="scientific">Nocardioides panaciterrulae</name>
    <dbReference type="NCBI Taxonomy" id="661492"/>
    <lineage>
        <taxon>Bacteria</taxon>
        <taxon>Bacillati</taxon>
        <taxon>Actinomycetota</taxon>
        <taxon>Actinomycetes</taxon>
        <taxon>Propionibacteriales</taxon>
        <taxon>Nocardioidaceae</taxon>
        <taxon>Nocardioides</taxon>
    </lineage>
</organism>
<dbReference type="InterPro" id="IPR001932">
    <property type="entry name" value="PPM-type_phosphatase-like_dom"/>
</dbReference>
<reference evidence="5 6" key="1">
    <citation type="submission" date="2020-07" db="EMBL/GenBank/DDBJ databases">
        <title>Sequencing the genomes of 1000 actinobacteria strains.</title>
        <authorList>
            <person name="Klenk H.-P."/>
        </authorList>
    </citation>
    <scope>NUCLEOTIDE SEQUENCE [LARGE SCALE GENOMIC DNA]</scope>
    <source>
        <strain evidence="5 6">DSM 21350</strain>
    </source>
</reference>
<dbReference type="Gene3D" id="1.10.1660.10">
    <property type="match status" value="1"/>
</dbReference>
<dbReference type="InterPro" id="IPR000551">
    <property type="entry name" value="MerR-type_HTH_dom"/>
</dbReference>
<name>A0A7Y9E445_9ACTN</name>
<dbReference type="Gene3D" id="3.60.40.10">
    <property type="entry name" value="PPM-type phosphatase domain"/>
    <property type="match status" value="1"/>
</dbReference>
<feature type="domain" description="HTH merR-type" evidence="3">
    <location>
        <begin position="3"/>
        <end position="73"/>
    </location>
</feature>
<dbReference type="PANTHER" id="PTHR30204">
    <property type="entry name" value="REDOX-CYCLING DRUG-SENSING TRANSCRIPTIONAL ACTIVATOR SOXR"/>
    <property type="match status" value="1"/>
</dbReference>
<dbReference type="PROSITE" id="PS51746">
    <property type="entry name" value="PPM_2"/>
    <property type="match status" value="1"/>
</dbReference>
<feature type="domain" description="PPM-type phosphatase" evidence="4">
    <location>
        <begin position="126"/>
        <end position="351"/>
    </location>
</feature>
<dbReference type="SUPFAM" id="SSF81606">
    <property type="entry name" value="PP2C-like"/>
    <property type="match status" value="1"/>
</dbReference>
<dbReference type="InterPro" id="IPR047057">
    <property type="entry name" value="MerR_fam"/>
</dbReference>
<dbReference type="Pfam" id="PF13672">
    <property type="entry name" value="PP2C_2"/>
    <property type="match status" value="1"/>
</dbReference>
<dbReference type="Proteomes" id="UP000535511">
    <property type="component" value="Unassembled WGS sequence"/>
</dbReference>
<dbReference type="Pfam" id="PF13411">
    <property type="entry name" value="MerR_1"/>
    <property type="match status" value="1"/>
</dbReference>
<dbReference type="PROSITE" id="PS50937">
    <property type="entry name" value="HTH_MERR_2"/>
    <property type="match status" value="1"/>
</dbReference>
<evidence type="ECO:0000256" key="2">
    <source>
        <dbReference type="SAM" id="MobiDB-lite"/>
    </source>
</evidence>
<dbReference type="GO" id="GO:0003700">
    <property type="term" value="F:DNA-binding transcription factor activity"/>
    <property type="evidence" value="ECO:0007669"/>
    <property type="project" value="InterPro"/>
</dbReference>
<evidence type="ECO:0000313" key="6">
    <source>
        <dbReference type="Proteomes" id="UP000535511"/>
    </source>
</evidence>
<dbReference type="AlphaFoldDB" id="A0A7Y9E445"/>
<accession>A0A7Y9E445</accession>
<dbReference type="RefSeq" id="WP_179662472.1">
    <property type="nucleotide sequence ID" value="NZ_JACCBG010000001.1"/>
</dbReference>
<evidence type="ECO:0000259" key="4">
    <source>
        <dbReference type="PROSITE" id="PS51746"/>
    </source>
</evidence>
<dbReference type="GO" id="GO:0003677">
    <property type="term" value="F:DNA binding"/>
    <property type="evidence" value="ECO:0007669"/>
    <property type="project" value="UniProtKB-KW"/>
</dbReference>
<dbReference type="PANTHER" id="PTHR30204:SF97">
    <property type="entry name" value="MERR FAMILY REGULATORY PROTEIN"/>
    <property type="match status" value="1"/>
</dbReference>
<keyword evidence="6" id="KW-1185">Reference proteome</keyword>
<dbReference type="EMBL" id="JACCBG010000001">
    <property type="protein sequence ID" value="NYD40610.1"/>
    <property type="molecule type" value="Genomic_DNA"/>
</dbReference>
<dbReference type="GO" id="GO:0004722">
    <property type="term" value="F:protein serine/threonine phosphatase activity"/>
    <property type="evidence" value="ECO:0007669"/>
    <property type="project" value="UniProtKB-EC"/>
</dbReference>
<dbReference type="SMART" id="SM00422">
    <property type="entry name" value="HTH_MERR"/>
    <property type="match status" value="1"/>
</dbReference>
<evidence type="ECO:0000259" key="3">
    <source>
        <dbReference type="PROSITE" id="PS50937"/>
    </source>
</evidence>